<evidence type="ECO:0000256" key="8">
    <source>
        <dbReference type="ARBA" id="ARBA00022670"/>
    </source>
</evidence>
<name>A0A517Y2T6_9BACT</name>
<keyword evidence="17" id="KW-0325">Glycoprotein</keyword>
<keyword evidence="18" id="KW-0458">Lysosome</keyword>
<feature type="chain" id="PRO_5022078149" description="Carboxypeptidase Q" evidence="22">
    <location>
        <begin position="21"/>
        <end position="533"/>
    </location>
</feature>
<gene>
    <name evidence="24" type="ORF">ETAA1_60630</name>
</gene>
<evidence type="ECO:0000256" key="16">
    <source>
        <dbReference type="ARBA" id="ARBA00023145"/>
    </source>
</evidence>
<evidence type="ECO:0000256" key="2">
    <source>
        <dbReference type="ARBA" id="ARBA00004371"/>
    </source>
</evidence>
<keyword evidence="6" id="KW-0964">Secreted</keyword>
<evidence type="ECO:0000256" key="10">
    <source>
        <dbReference type="ARBA" id="ARBA00022729"/>
    </source>
</evidence>
<evidence type="ECO:0000256" key="17">
    <source>
        <dbReference type="ARBA" id="ARBA00023180"/>
    </source>
</evidence>
<evidence type="ECO:0000256" key="7">
    <source>
        <dbReference type="ARBA" id="ARBA00022645"/>
    </source>
</evidence>
<evidence type="ECO:0000256" key="3">
    <source>
        <dbReference type="ARBA" id="ARBA00004555"/>
    </source>
</evidence>
<dbReference type="EMBL" id="CP036273">
    <property type="protein sequence ID" value="QDU24052.1"/>
    <property type="molecule type" value="Genomic_DNA"/>
</dbReference>
<feature type="compositionally biased region" description="Basic and acidic residues" evidence="21">
    <location>
        <begin position="208"/>
        <end position="227"/>
    </location>
</feature>
<keyword evidence="8" id="KW-0645">Protease</keyword>
<feature type="region of interest" description="Disordered" evidence="21">
    <location>
        <begin position="171"/>
        <end position="227"/>
    </location>
</feature>
<evidence type="ECO:0000256" key="12">
    <source>
        <dbReference type="ARBA" id="ARBA00022824"/>
    </source>
</evidence>
<evidence type="ECO:0000313" key="25">
    <source>
        <dbReference type="Proteomes" id="UP000319576"/>
    </source>
</evidence>
<evidence type="ECO:0000256" key="13">
    <source>
        <dbReference type="ARBA" id="ARBA00022833"/>
    </source>
</evidence>
<dbReference type="PANTHER" id="PTHR12053:SF3">
    <property type="entry name" value="CARBOXYPEPTIDASE Q"/>
    <property type="match status" value="1"/>
</dbReference>
<dbReference type="Proteomes" id="UP000319576">
    <property type="component" value="Chromosome"/>
</dbReference>
<keyword evidence="10 22" id="KW-0732">Signal</keyword>
<dbReference type="GO" id="GO:0005576">
    <property type="term" value="C:extracellular region"/>
    <property type="evidence" value="ECO:0007669"/>
    <property type="project" value="UniProtKB-SubCell"/>
</dbReference>
<organism evidence="24 25">
    <name type="scientific">Urbifossiella limnaea</name>
    <dbReference type="NCBI Taxonomy" id="2528023"/>
    <lineage>
        <taxon>Bacteria</taxon>
        <taxon>Pseudomonadati</taxon>
        <taxon>Planctomycetota</taxon>
        <taxon>Planctomycetia</taxon>
        <taxon>Gemmatales</taxon>
        <taxon>Gemmataceae</taxon>
        <taxon>Urbifossiella</taxon>
    </lineage>
</organism>
<evidence type="ECO:0000256" key="11">
    <source>
        <dbReference type="ARBA" id="ARBA00022801"/>
    </source>
</evidence>
<evidence type="ECO:0000256" key="18">
    <source>
        <dbReference type="ARBA" id="ARBA00023228"/>
    </source>
</evidence>
<evidence type="ECO:0000256" key="5">
    <source>
        <dbReference type="ARBA" id="ARBA00014116"/>
    </source>
</evidence>
<dbReference type="GO" id="GO:0006508">
    <property type="term" value="P:proteolysis"/>
    <property type="evidence" value="ECO:0007669"/>
    <property type="project" value="UniProtKB-KW"/>
</dbReference>
<dbReference type="GO" id="GO:0005764">
    <property type="term" value="C:lysosome"/>
    <property type="evidence" value="ECO:0007669"/>
    <property type="project" value="UniProtKB-SubCell"/>
</dbReference>
<keyword evidence="7" id="KW-0121">Carboxypeptidase</keyword>
<dbReference type="RefSeq" id="WP_145244247.1">
    <property type="nucleotide sequence ID" value="NZ_CP036273.1"/>
</dbReference>
<keyword evidence="24" id="KW-0031">Aminopeptidase</keyword>
<keyword evidence="16" id="KW-0865">Zymogen</keyword>
<keyword evidence="15" id="KW-0482">Metalloprotease</keyword>
<dbReference type="Gene3D" id="3.40.630.10">
    <property type="entry name" value="Zn peptidases"/>
    <property type="match status" value="2"/>
</dbReference>
<dbReference type="AlphaFoldDB" id="A0A517Y2T6"/>
<dbReference type="GO" id="GO:0004180">
    <property type="term" value="F:carboxypeptidase activity"/>
    <property type="evidence" value="ECO:0007669"/>
    <property type="project" value="UniProtKB-KW"/>
</dbReference>
<evidence type="ECO:0000256" key="9">
    <source>
        <dbReference type="ARBA" id="ARBA00022723"/>
    </source>
</evidence>
<dbReference type="Pfam" id="PF04389">
    <property type="entry name" value="Peptidase_M28"/>
    <property type="match status" value="1"/>
</dbReference>
<comment type="subcellular location">
    <subcellularLocation>
        <location evidence="1">Endoplasmic reticulum</location>
    </subcellularLocation>
    <subcellularLocation>
        <location evidence="3">Golgi apparatus</location>
    </subcellularLocation>
    <subcellularLocation>
        <location evidence="2">Lysosome</location>
    </subcellularLocation>
    <subcellularLocation>
        <location evidence="4">Secreted</location>
    </subcellularLocation>
</comment>
<dbReference type="InterPro" id="IPR039866">
    <property type="entry name" value="CPQ"/>
</dbReference>
<sequence precursor="true">MPSLPRPVLAAALVVGLAAAARTADPVKTMPPAELDQALLAEVKAGSEVAKNLQHLSDVIGPRLTGSKQLERANNWTAEIMKKYGLENVKLEPWEMPYGWERGTASLKVVEPDTKVNCVVAAWGWTPGTKGKITGPVVVLKVATRADLDKYKGKLKNAVIMTAEPAKVAPVTDLNYGPLPPPKKVEPKTEPKDEKKATLGAVFAQVQPEKKKEAQPEKKDEQPKRSTFTDDVEAFLVAEGAACRLQDSGKPHGLLAVSGNWKGTDRVPSPNIMPRLTVAHEYYAMLWRLANRPEPAETRVEVEITNTLVPGPVTCFNTVGEVKGSEKPDEFVVVGAHLDSWDLATGTMDNGTGTCSVLETARVVAAMAKKGYPPKRTIRFALFTGEEQGLWGSRKYVERHKDEMPKTSIALVHDTGTGKVYGFGVHGQAKVKEILERELTTVAAGEGWKGIDMGGVFGSDHQAFHPAGVPGLACRQDIDEYRLTHHTQTDTFDHAKTGNLSQAAGVLSITATRIANLPELLPRMTPFTRPKKD</sequence>
<evidence type="ECO:0000256" key="21">
    <source>
        <dbReference type="SAM" id="MobiDB-lite"/>
    </source>
</evidence>
<evidence type="ECO:0000256" key="22">
    <source>
        <dbReference type="SAM" id="SignalP"/>
    </source>
</evidence>
<feature type="domain" description="Peptidase M28" evidence="23">
    <location>
        <begin position="317"/>
        <end position="504"/>
    </location>
</feature>
<dbReference type="OrthoDB" id="9762302at2"/>
<evidence type="ECO:0000256" key="6">
    <source>
        <dbReference type="ARBA" id="ARBA00022525"/>
    </source>
</evidence>
<comment type="subunit">
    <text evidence="19">Homodimer. The monomeric form is inactive while the homodimer is active.</text>
</comment>
<keyword evidence="25" id="KW-1185">Reference proteome</keyword>
<keyword evidence="11 24" id="KW-0378">Hydrolase</keyword>
<evidence type="ECO:0000256" key="15">
    <source>
        <dbReference type="ARBA" id="ARBA00023049"/>
    </source>
</evidence>
<protein>
    <recommendedName>
        <fullName evidence="5">Carboxypeptidase Q</fullName>
    </recommendedName>
    <alternativeName>
        <fullName evidence="20">Plasma glutamate carboxypeptidase</fullName>
    </alternativeName>
</protein>
<keyword evidence="13" id="KW-0862">Zinc</keyword>
<feature type="signal peptide" evidence="22">
    <location>
        <begin position="1"/>
        <end position="20"/>
    </location>
</feature>
<keyword evidence="12" id="KW-0256">Endoplasmic reticulum</keyword>
<evidence type="ECO:0000256" key="14">
    <source>
        <dbReference type="ARBA" id="ARBA00023034"/>
    </source>
</evidence>
<reference evidence="24 25" key="1">
    <citation type="submission" date="2019-02" db="EMBL/GenBank/DDBJ databases">
        <title>Deep-cultivation of Planctomycetes and their phenomic and genomic characterization uncovers novel biology.</title>
        <authorList>
            <person name="Wiegand S."/>
            <person name="Jogler M."/>
            <person name="Boedeker C."/>
            <person name="Pinto D."/>
            <person name="Vollmers J."/>
            <person name="Rivas-Marin E."/>
            <person name="Kohn T."/>
            <person name="Peeters S.H."/>
            <person name="Heuer A."/>
            <person name="Rast P."/>
            <person name="Oberbeckmann S."/>
            <person name="Bunk B."/>
            <person name="Jeske O."/>
            <person name="Meyerdierks A."/>
            <person name="Storesund J.E."/>
            <person name="Kallscheuer N."/>
            <person name="Luecker S."/>
            <person name="Lage O.M."/>
            <person name="Pohl T."/>
            <person name="Merkel B.J."/>
            <person name="Hornburger P."/>
            <person name="Mueller R.-W."/>
            <person name="Bruemmer F."/>
            <person name="Labrenz M."/>
            <person name="Spormann A.M."/>
            <person name="Op den Camp H."/>
            <person name="Overmann J."/>
            <person name="Amann R."/>
            <person name="Jetten M.S.M."/>
            <person name="Mascher T."/>
            <person name="Medema M.H."/>
            <person name="Devos D.P."/>
            <person name="Kaster A.-K."/>
            <person name="Ovreas L."/>
            <person name="Rohde M."/>
            <person name="Galperin M.Y."/>
            <person name="Jogler C."/>
        </authorList>
    </citation>
    <scope>NUCLEOTIDE SEQUENCE [LARGE SCALE GENOMIC DNA]</scope>
    <source>
        <strain evidence="24 25">ETA_A1</strain>
    </source>
</reference>
<proteinExistence type="predicted"/>
<dbReference type="SUPFAM" id="SSF53187">
    <property type="entry name" value="Zn-dependent exopeptidases"/>
    <property type="match status" value="1"/>
</dbReference>
<evidence type="ECO:0000256" key="1">
    <source>
        <dbReference type="ARBA" id="ARBA00004240"/>
    </source>
</evidence>
<dbReference type="GO" id="GO:0046872">
    <property type="term" value="F:metal ion binding"/>
    <property type="evidence" value="ECO:0007669"/>
    <property type="project" value="UniProtKB-KW"/>
</dbReference>
<evidence type="ECO:0000256" key="19">
    <source>
        <dbReference type="ARBA" id="ARBA00025833"/>
    </source>
</evidence>
<keyword evidence="9" id="KW-0479">Metal-binding</keyword>
<evidence type="ECO:0000313" key="24">
    <source>
        <dbReference type="EMBL" id="QDU24052.1"/>
    </source>
</evidence>
<dbReference type="GO" id="GO:0004177">
    <property type="term" value="F:aminopeptidase activity"/>
    <property type="evidence" value="ECO:0007669"/>
    <property type="project" value="UniProtKB-KW"/>
</dbReference>
<dbReference type="KEGG" id="uli:ETAA1_60630"/>
<feature type="compositionally biased region" description="Basic and acidic residues" evidence="21">
    <location>
        <begin position="183"/>
        <end position="197"/>
    </location>
</feature>
<dbReference type="PANTHER" id="PTHR12053">
    <property type="entry name" value="PROTEASE FAMILY M28 PLASMA GLUTAMATE CARBOXYPEPTIDASE-RELATED"/>
    <property type="match status" value="1"/>
</dbReference>
<keyword evidence="14" id="KW-0333">Golgi apparatus</keyword>
<accession>A0A517Y2T6</accession>
<evidence type="ECO:0000256" key="20">
    <source>
        <dbReference type="ARBA" id="ARBA00033328"/>
    </source>
</evidence>
<evidence type="ECO:0000259" key="23">
    <source>
        <dbReference type="Pfam" id="PF04389"/>
    </source>
</evidence>
<dbReference type="GO" id="GO:0070573">
    <property type="term" value="F:metallodipeptidase activity"/>
    <property type="evidence" value="ECO:0007669"/>
    <property type="project" value="InterPro"/>
</dbReference>
<evidence type="ECO:0000256" key="4">
    <source>
        <dbReference type="ARBA" id="ARBA00004613"/>
    </source>
</evidence>
<dbReference type="InterPro" id="IPR007484">
    <property type="entry name" value="Peptidase_M28"/>
</dbReference>